<reference evidence="5" key="1">
    <citation type="submission" date="2016-11" db="EMBL/GenBank/DDBJ databases">
        <authorList>
            <person name="Varghese N."/>
            <person name="Submissions S."/>
        </authorList>
    </citation>
    <scope>NUCLEOTIDE SEQUENCE [LARGE SCALE GENOMIC DNA]</scope>
    <source>
        <strain evidence="5">DSM 27370</strain>
    </source>
</reference>
<name>A0A1M5G5L6_9BACT</name>
<dbReference type="STRING" id="1346286.SAMN05444362_11362"/>
<gene>
    <name evidence="4" type="ORF">SAMN05444362_11362</name>
</gene>
<dbReference type="SUPFAM" id="SSF56925">
    <property type="entry name" value="OMPA-like"/>
    <property type="match status" value="1"/>
</dbReference>
<dbReference type="Pfam" id="PF13505">
    <property type="entry name" value="OMP_b-brl"/>
    <property type="match status" value="1"/>
</dbReference>
<evidence type="ECO:0000313" key="5">
    <source>
        <dbReference type="Proteomes" id="UP000184480"/>
    </source>
</evidence>
<proteinExistence type="predicted"/>
<keyword evidence="5" id="KW-1185">Reference proteome</keyword>
<evidence type="ECO:0000256" key="1">
    <source>
        <dbReference type="ARBA" id="ARBA00022729"/>
    </source>
</evidence>
<dbReference type="InterPro" id="IPR011250">
    <property type="entry name" value="OMP/PagP_B-barrel"/>
</dbReference>
<evidence type="ECO:0000259" key="3">
    <source>
        <dbReference type="Pfam" id="PF13505"/>
    </source>
</evidence>
<dbReference type="Proteomes" id="UP000184480">
    <property type="component" value="Unassembled WGS sequence"/>
</dbReference>
<feature type="signal peptide" evidence="2">
    <location>
        <begin position="1"/>
        <end position="22"/>
    </location>
</feature>
<evidence type="ECO:0000313" key="4">
    <source>
        <dbReference type="EMBL" id="SHF99045.1"/>
    </source>
</evidence>
<dbReference type="EMBL" id="FQUC01000013">
    <property type="protein sequence ID" value="SHF99045.1"/>
    <property type="molecule type" value="Genomic_DNA"/>
</dbReference>
<feature type="domain" description="Outer membrane protein beta-barrel" evidence="3">
    <location>
        <begin position="15"/>
        <end position="201"/>
    </location>
</feature>
<dbReference type="InterPro" id="IPR027385">
    <property type="entry name" value="Beta-barrel_OMP"/>
</dbReference>
<dbReference type="AlphaFoldDB" id="A0A1M5G5L6"/>
<dbReference type="OrthoDB" id="1096715at2"/>
<dbReference type="RefSeq" id="WP_062181184.1">
    <property type="nucleotide sequence ID" value="NZ_BBXL01000012.1"/>
</dbReference>
<sequence>MKKIILTTAITICGSFFLTANAQTTTSFGIKLNGNLTNVKVSNLQGNNSSFKPGASLGGFAKIEFGETFVLQPELLFNYTERKEKAEGEKLKFKYASVEIPVYAMGQFNAGNGKVFLGIGPHIGYGFSIDTRTEDLPETDPGSNKLELSHWYMGGGVIAGYELENGLMFNAGYKLGYDLSSKDKISGADTQTISIGIGYRF</sequence>
<feature type="chain" id="PRO_5009910356" evidence="2">
    <location>
        <begin position="23"/>
        <end position="201"/>
    </location>
</feature>
<keyword evidence="1 2" id="KW-0732">Signal</keyword>
<organism evidence="4 5">
    <name type="scientific">Dysgonomonas macrotermitis</name>
    <dbReference type="NCBI Taxonomy" id="1346286"/>
    <lineage>
        <taxon>Bacteria</taxon>
        <taxon>Pseudomonadati</taxon>
        <taxon>Bacteroidota</taxon>
        <taxon>Bacteroidia</taxon>
        <taxon>Bacteroidales</taxon>
        <taxon>Dysgonomonadaceae</taxon>
        <taxon>Dysgonomonas</taxon>
    </lineage>
</organism>
<accession>A0A1M5G5L6</accession>
<evidence type="ECO:0000256" key="2">
    <source>
        <dbReference type="SAM" id="SignalP"/>
    </source>
</evidence>
<protein>
    <submittedName>
        <fullName evidence="4">Outer membrane protein beta-barrel domain-containing protein</fullName>
    </submittedName>
</protein>